<organism evidence="1 2">
    <name type="scientific">Polymorphospora lycopeni</name>
    <dbReference type="NCBI Taxonomy" id="3140240"/>
    <lineage>
        <taxon>Bacteria</taxon>
        <taxon>Bacillati</taxon>
        <taxon>Actinomycetota</taxon>
        <taxon>Actinomycetes</taxon>
        <taxon>Micromonosporales</taxon>
        <taxon>Micromonosporaceae</taxon>
        <taxon>Polymorphospora</taxon>
    </lineage>
</organism>
<dbReference type="Proteomes" id="UP001582793">
    <property type="component" value="Unassembled WGS sequence"/>
</dbReference>
<evidence type="ECO:0008006" key="3">
    <source>
        <dbReference type="Google" id="ProtNLM"/>
    </source>
</evidence>
<keyword evidence="2" id="KW-1185">Reference proteome</keyword>
<gene>
    <name evidence="1" type="ORF">AAFH96_06930</name>
</gene>
<name>A0ABV5CLF9_9ACTN</name>
<comment type="caution">
    <text evidence="1">The sequence shown here is derived from an EMBL/GenBank/DDBJ whole genome shotgun (WGS) entry which is preliminary data.</text>
</comment>
<sequence length="128" mass="13884">MAMSGLRQVTTSLGLVAQVPPESVLCETAPRLMNAIPVAQRTALVEGIHWSYGAFGGVLFGMLPRQLRRQPWTGPAFGSAFWLGFELVVRRMLGIADGEGGVRQKLALAADHVLYGMVVGASEWPYRD</sequence>
<reference evidence="1 2" key="1">
    <citation type="submission" date="2024-04" db="EMBL/GenBank/DDBJ databases">
        <title>Polymorphospora sp. isolated from Baiyangdian Lake in Xiong'an New Area.</title>
        <authorList>
            <person name="Zhang X."/>
            <person name="Liu J."/>
        </authorList>
    </citation>
    <scope>NUCLEOTIDE SEQUENCE [LARGE SCALE GENOMIC DNA]</scope>
    <source>
        <strain evidence="1 2">2-325</strain>
    </source>
</reference>
<evidence type="ECO:0000313" key="1">
    <source>
        <dbReference type="EMBL" id="MFB6392843.1"/>
    </source>
</evidence>
<protein>
    <recommendedName>
        <fullName evidence="3">DUF1440 domain-containing protein</fullName>
    </recommendedName>
</protein>
<accession>A0ABV5CLF9</accession>
<proteinExistence type="predicted"/>
<dbReference type="RefSeq" id="WP_375733531.1">
    <property type="nucleotide sequence ID" value="NZ_JBCGDC010000013.1"/>
</dbReference>
<dbReference type="EMBL" id="JBCGDC010000013">
    <property type="protein sequence ID" value="MFB6392843.1"/>
    <property type="molecule type" value="Genomic_DNA"/>
</dbReference>
<evidence type="ECO:0000313" key="2">
    <source>
        <dbReference type="Proteomes" id="UP001582793"/>
    </source>
</evidence>